<dbReference type="Pfam" id="PF13749">
    <property type="entry name" value="HATPase_c_4"/>
    <property type="match status" value="1"/>
</dbReference>
<name>A0AAJ4A372_9BACT</name>
<dbReference type="InterPro" id="IPR038461">
    <property type="entry name" value="Schlafen_AlbA_2_dom_sf"/>
</dbReference>
<dbReference type="Proteomes" id="UP000326061">
    <property type="component" value="Chromosome"/>
</dbReference>
<dbReference type="InterPro" id="IPR036390">
    <property type="entry name" value="WH_DNA-bd_sf"/>
</dbReference>
<dbReference type="Gene3D" id="3.30.565.60">
    <property type="match status" value="1"/>
</dbReference>
<gene>
    <name evidence="2" type="ORF">FJR47_03785</name>
</gene>
<keyword evidence="2" id="KW-0547">Nucleotide-binding</keyword>
<keyword evidence="2" id="KW-0067">ATP-binding</keyword>
<feature type="domain" description="Schlafen AlbA-2" evidence="1">
    <location>
        <begin position="12"/>
        <end position="129"/>
    </location>
</feature>
<keyword evidence="3" id="KW-1185">Reference proteome</keyword>
<evidence type="ECO:0000313" key="2">
    <source>
        <dbReference type="EMBL" id="QFR43069.1"/>
    </source>
</evidence>
<dbReference type="InterPro" id="IPR036388">
    <property type="entry name" value="WH-like_DNA-bd_sf"/>
</dbReference>
<dbReference type="InterPro" id="IPR007421">
    <property type="entry name" value="Schlafen_AlbA_2_dom"/>
</dbReference>
<evidence type="ECO:0000313" key="3">
    <source>
        <dbReference type="Proteomes" id="UP000326061"/>
    </source>
</evidence>
<dbReference type="Gene3D" id="1.10.10.10">
    <property type="entry name" value="Winged helix-like DNA-binding domain superfamily/Winged helix DNA-binding domain"/>
    <property type="match status" value="1"/>
</dbReference>
<sequence>MNSITNLINQGESKTLEFKESLPKNDSIAKTAIAFSNTSGGKLIIGVNDAREIVGIDDENIYELQDKIASIIFDNCTPNILPEIYTLNIDGKLLLVIEVFRGNLMPYYLKSEGKNSGTYLRIGATNRKADFEHIVELERQKRHIGYDEEVNYDVALDTLDLSPLHSRFATLGKTLDDKKLHNLRLLKTEHGTTYPTNALLILLGKFENCTVKCARFKGTTMEIFIDKKEYSGDIFSVLENTQNFILNHINLRGEIKGLYRTDSYEIPQVALREALINALIHRDYINKGRDIKVGIYDDIVNIVSPGSFPNTITSQDIANGRSEARNKVLANIFKELGLIEQWGSGINRIKTICTTEGLKEPKIEEQNDFVDVELFRPQNTEMDDKVSDTALKPSENRRIPSDCSEQEKAIIEYLLENQTIKSKQVEELLGIKESRTRELLKNMTHKKLISKLGSGRNTHYKAVSDE</sequence>
<protein>
    <submittedName>
        <fullName evidence="2">ATP-dependent DNA helicase</fullName>
    </submittedName>
</protein>
<dbReference type="InterPro" id="IPR038475">
    <property type="entry name" value="RecG_C_sf"/>
</dbReference>
<dbReference type="RefSeq" id="WP_152299132.1">
    <property type="nucleotide sequence ID" value="NZ_CP041166.1"/>
</dbReference>
<dbReference type="AlphaFoldDB" id="A0AAJ4A372"/>
<dbReference type="SUPFAM" id="SSF46785">
    <property type="entry name" value="Winged helix' DNA-binding domain"/>
    <property type="match status" value="1"/>
</dbReference>
<dbReference type="EMBL" id="CP041166">
    <property type="protein sequence ID" value="QFR43069.1"/>
    <property type="molecule type" value="Genomic_DNA"/>
</dbReference>
<dbReference type="PANTHER" id="PTHR30595">
    <property type="entry name" value="GLPR-RELATED TRANSCRIPTIONAL REPRESSOR"/>
    <property type="match status" value="1"/>
</dbReference>
<reference evidence="3" key="1">
    <citation type="submission" date="2019-06" db="EMBL/GenBank/DDBJ databases">
        <title>Sulfurimonas gotlandica sp. nov., a chemoautotrophic and psychrotolerant epsilonproteobacterium isolated from a pelagic redoxcline, and an emended description of the genus Sulfurimonas.</title>
        <authorList>
            <person name="Wang S."/>
            <person name="Jiang L."/>
            <person name="Shao Z."/>
        </authorList>
    </citation>
    <scope>NUCLEOTIDE SEQUENCE [LARGE SCALE GENOMIC DNA]</scope>
    <source>
        <strain evidence="3">1-1N</strain>
    </source>
</reference>
<dbReference type="PANTHER" id="PTHR30595:SF6">
    <property type="entry name" value="SCHLAFEN ALBA-2 DOMAIN-CONTAINING PROTEIN"/>
    <property type="match status" value="1"/>
</dbReference>
<organism evidence="2 3">
    <name type="scientific">Sulfurimonas xiamenensis</name>
    <dbReference type="NCBI Taxonomy" id="2590021"/>
    <lineage>
        <taxon>Bacteria</taxon>
        <taxon>Pseudomonadati</taxon>
        <taxon>Campylobacterota</taxon>
        <taxon>Epsilonproteobacteria</taxon>
        <taxon>Campylobacterales</taxon>
        <taxon>Sulfurimonadaceae</taxon>
        <taxon>Sulfurimonas</taxon>
    </lineage>
</organism>
<dbReference type="Gene3D" id="3.30.950.30">
    <property type="entry name" value="Schlafen, AAA domain"/>
    <property type="match status" value="1"/>
</dbReference>
<evidence type="ECO:0000259" key="1">
    <source>
        <dbReference type="Pfam" id="PF04326"/>
    </source>
</evidence>
<keyword evidence="2" id="KW-0378">Hydrolase</keyword>
<keyword evidence="2" id="KW-0347">Helicase</keyword>
<accession>A0AAJ4A372</accession>
<dbReference type="KEGG" id="suln:FJR47_03785"/>
<dbReference type="GO" id="GO:0004386">
    <property type="term" value="F:helicase activity"/>
    <property type="evidence" value="ECO:0007669"/>
    <property type="project" value="UniProtKB-KW"/>
</dbReference>
<proteinExistence type="predicted"/>
<dbReference type="Pfam" id="PF04326">
    <property type="entry name" value="SLFN_AlbA_2"/>
    <property type="match status" value="1"/>
</dbReference>